<feature type="domain" description="FAD/NAD(P)-binding" evidence="9">
    <location>
        <begin position="6"/>
        <end position="322"/>
    </location>
</feature>
<dbReference type="AlphaFoldDB" id="A0A1N6HH09"/>
<dbReference type="GO" id="GO:0050660">
    <property type="term" value="F:flavin adenine dinucleotide binding"/>
    <property type="evidence" value="ECO:0007669"/>
    <property type="project" value="TreeGrafter"/>
</dbReference>
<dbReference type="Pfam" id="PF02852">
    <property type="entry name" value="Pyr_redox_dim"/>
    <property type="match status" value="1"/>
</dbReference>
<dbReference type="Pfam" id="PF07992">
    <property type="entry name" value="Pyr_redox_2"/>
    <property type="match status" value="1"/>
</dbReference>
<protein>
    <submittedName>
        <fullName evidence="10">Dihydrolipoamide dehydrogenase</fullName>
    </submittedName>
</protein>
<dbReference type="Gene3D" id="3.50.50.60">
    <property type="entry name" value="FAD/NAD(P)-binding domain"/>
    <property type="match status" value="2"/>
</dbReference>
<dbReference type="Proteomes" id="UP000184699">
    <property type="component" value="Unassembled WGS sequence"/>
</dbReference>
<dbReference type="PIRSF" id="PIRSF000350">
    <property type="entry name" value="Mercury_reductase_MerA"/>
    <property type="match status" value="1"/>
</dbReference>
<dbReference type="InterPro" id="IPR004099">
    <property type="entry name" value="Pyr_nucl-diS_OxRdtase_dimer"/>
</dbReference>
<dbReference type="EMBL" id="FSRJ01000004">
    <property type="protein sequence ID" value="SIO18905.1"/>
    <property type="molecule type" value="Genomic_DNA"/>
</dbReference>
<reference evidence="11" key="1">
    <citation type="submission" date="2016-11" db="EMBL/GenBank/DDBJ databases">
        <authorList>
            <person name="Varghese N."/>
            <person name="Submissions S."/>
        </authorList>
    </citation>
    <scope>NUCLEOTIDE SEQUENCE [LARGE SCALE GENOMIC DNA]</scope>
    <source>
        <strain evidence="11">DSM 8595</strain>
    </source>
</reference>
<feature type="region of interest" description="Disordered" evidence="7">
    <location>
        <begin position="480"/>
        <end position="508"/>
    </location>
</feature>
<evidence type="ECO:0000256" key="7">
    <source>
        <dbReference type="SAM" id="MobiDB-lite"/>
    </source>
</evidence>
<name>A0A1N6HH09_9MICO</name>
<keyword evidence="5" id="KW-0547">Nucleotide-binding</keyword>
<feature type="binding site" evidence="5">
    <location>
        <position position="268"/>
    </location>
    <ligand>
        <name>NAD(+)</name>
        <dbReference type="ChEBI" id="CHEBI:57540"/>
    </ligand>
</feature>
<dbReference type="InterPro" id="IPR023753">
    <property type="entry name" value="FAD/NAD-binding_dom"/>
</dbReference>
<evidence type="ECO:0000313" key="11">
    <source>
        <dbReference type="Proteomes" id="UP000184699"/>
    </source>
</evidence>
<evidence type="ECO:0000256" key="4">
    <source>
        <dbReference type="ARBA" id="ARBA00023027"/>
    </source>
</evidence>
<dbReference type="PRINTS" id="PR00411">
    <property type="entry name" value="PNDRDTASEI"/>
</dbReference>
<dbReference type="InterPro" id="IPR036188">
    <property type="entry name" value="FAD/NAD-bd_sf"/>
</dbReference>
<feature type="binding site" evidence="5">
    <location>
        <position position="51"/>
    </location>
    <ligand>
        <name>FAD</name>
        <dbReference type="ChEBI" id="CHEBI:57692"/>
    </ligand>
</feature>
<dbReference type="OrthoDB" id="9800167at2"/>
<proteinExistence type="inferred from homology"/>
<keyword evidence="4 5" id="KW-0520">NAD</keyword>
<dbReference type="Gene3D" id="3.30.390.30">
    <property type="match status" value="1"/>
</dbReference>
<feature type="binding site" evidence="5">
    <location>
        <position position="114"/>
    </location>
    <ligand>
        <name>FAD</name>
        <dbReference type="ChEBI" id="CHEBI:57692"/>
    </ligand>
</feature>
<feature type="binding site" evidence="5">
    <location>
        <begin position="181"/>
        <end position="188"/>
    </location>
    <ligand>
        <name>NAD(+)</name>
        <dbReference type="ChEBI" id="CHEBI:57540"/>
    </ligand>
</feature>
<feature type="binding site" evidence="5">
    <location>
        <position position="314"/>
    </location>
    <ligand>
        <name>FAD</name>
        <dbReference type="ChEBI" id="CHEBI:57692"/>
    </ligand>
</feature>
<comment type="cofactor">
    <cofactor evidence="5">
        <name>FAD</name>
        <dbReference type="ChEBI" id="CHEBI:57692"/>
    </cofactor>
    <text evidence="5">Binds 1 FAD per subunit.</text>
</comment>
<dbReference type="SUPFAM" id="SSF51905">
    <property type="entry name" value="FAD/NAD(P)-binding domain"/>
    <property type="match status" value="1"/>
</dbReference>
<keyword evidence="11" id="KW-1185">Reference proteome</keyword>
<evidence type="ECO:0000256" key="1">
    <source>
        <dbReference type="ARBA" id="ARBA00007532"/>
    </source>
</evidence>
<dbReference type="InterPro" id="IPR050151">
    <property type="entry name" value="Class-I_Pyr_Nuc-Dis_Oxidored"/>
</dbReference>
<evidence type="ECO:0000259" key="8">
    <source>
        <dbReference type="Pfam" id="PF02852"/>
    </source>
</evidence>
<keyword evidence="2" id="KW-0285">Flavoprotein</keyword>
<dbReference type="PRINTS" id="PR00368">
    <property type="entry name" value="FADPNR"/>
</dbReference>
<evidence type="ECO:0000259" key="9">
    <source>
        <dbReference type="Pfam" id="PF07992"/>
    </source>
</evidence>
<evidence type="ECO:0000313" key="10">
    <source>
        <dbReference type="EMBL" id="SIO18905.1"/>
    </source>
</evidence>
<evidence type="ECO:0000256" key="6">
    <source>
        <dbReference type="PIRSR" id="PIRSR000350-4"/>
    </source>
</evidence>
<dbReference type="PANTHER" id="PTHR22912:SF151">
    <property type="entry name" value="DIHYDROLIPOYL DEHYDROGENASE, MITOCHONDRIAL"/>
    <property type="match status" value="1"/>
</dbReference>
<comment type="similarity">
    <text evidence="1">Belongs to the class-I pyridine nucleotide-disulfide oxidoreductase family.</text>
</comment>
<sequence>MEREVDVIVIGGGPVGENAADRARAAGLEVVLVERELVGGECSYWACIPSKTLLRSAAALRAAQRVDGAKQAVTGRLDVPAVLARRDYWVSDWSDQGGADWLESIGIGLERGHGRLDGVRRVVVERTGGGEVAYRARHAVIVATGTDPVVPRIDGLAEAAPWTSREATSVTEPPARLVVIGGGVTGVEMATAFAGFGTEVTVLARSGLLSTMEPFAGEAVAKGLRELGASVRLDAAVERVERTASGEVVVTLAGGETVTADEVLIATGRRPRSERLGLETVGLEPGGWVSVDDTMLATGAAGNDSQPWLYAAGDLNHRALLTHQGKYQARAVGDLVAARALGTPEQTSPWGAHVATADHSAVPQVVFAEPEAVSVGLTAAEAERDGREVRVADVSFSSVSGAGILADGYEGQARLVVDTERGTVVGATFVGQDVAELLQSATIAIVGEVPIDRLWHAVPAFPTMSEVWLRLLEALGRRTAADASAPADSEASDADDSGARSDDAEAAA</sequence>
<keyword evidence="3 5" id="KW-0274">FAD</keyword>
<evidence type="ECO:0000256" key="3">
    <source>
        <dbReference type="ARBA" id="ARBA00022827"/>
    </source>
</evidence>
<dbReference type="SUPFAM" id="SSF55424">
    <property type="entry name" value="FAD/NAD-linked reductases, dimerisation (C-terminal) domain"/>
    <property type="match status" value="1"/>
</dbReference>
<accession>A0A1N6HH09</accession>
<dbReference type="InterPro" id="IPR001100">
    <property type="entry name" value="Pyr_nuc-diS_OxRdtase"/>
</dbReference>
<evidence type="ECO:0000256" key="2">
    <source>
        <dbReference type="ARBA" id="ARBA00022630"/>
    </source>
</evidence>
<gene>
    <name evidence="10" type="ORF">SAMN05443544_3168</name>
</gene>
<dbReference type="InterPro" id="IPR016156">
    <property type="entry name" value="FAD/NAD-linked_Rdtase_dimer_sf"/>
</dbReference>
<feature type="domain" description="Pyridine nucleotide-disulphide oxidoreductase dimerisation" evidence="8">
    <location>
        <begin position="362"/>
        <end position="468"/>
    </location>
</feature>
<dbReference type="RefSeq" id="WP_074261286.1">
    <property type="nucleotide sequence ID" value="NZ_FSRJ01000004.1"/>
</dbReference>
<feature type="disulfide bond" description="Redox-active" evidence="6">
    <location>
        <begin position="42"/>
        <end position="47"/>
    </location>
</feature>
<organism evidence="10 11">
    <name type="scientific">Agromyces cerinus subsp. cerinus</name>
    <dbReference type="NCBI Taxonomy" id="232089"/>
    <lineage>
        <taxon>Bacteria</taxon>
        <taxon>Bacillati</taxon>
        <taxon>Actinomycetota</taxon>
        <taxon>Actinomycetes</taxon>
        <taxon>Micrococcales</taxon>
        <taxon>Microbacteriaceae</taxon>
        <taxon>Agromyces</taxon>
    </lineage>
</organism>
<dbReference type="GO" id="GO:0004148">
    <property type="term" value="F:dihydrolipoyl dehydrogenase (NADH) activity"/>
    <property type="evidence" value="ECO:0007669"/>
    <property type="project" value="TreeGrafter"/>
</dbReference>
<dbReference type="GO" id="GO:0006103">
    <property type="term" value="P:2-oxoglutarate metabolic process"/>
    <property type="evidence" value="ECO:0007669"/>
    <property type="project" value="TreeGrafter"/>
</dbReference>
<dbReference type="STRING" id="232089.SAMN05443544_3168"/>
<dbReference type="PANTHER" id="PTHR22912">
    <property type="entry name" value="DISULFIDE OXIDOREDUCTASE"/>
    <property type="match status" value="1"/>
</dbReference>
<feature type="compositionally biased region" description="Basic and acidic residues" evidence="7">
    <location>
        <begin position="497"/>
        <end position="508"/>
    </location>
</feature>
<evidence type="ECO:0000256" key="5">
    <source>
        <dbReference type="PIRSR" id="PIRSR000350-3"/>
    </source>
</evidence>